<accession>A0A2P7YNB4</accession>
<keyword evidence="4" id="KW-1185">Reference proteome</keyword>
<gene>
    <name evidence="3" type="ORF">B9Z65_2200</name>
</gene>
<dbReference type="STRING" id="40998.A0A2P7YNB4"/>
<dbReference type="GO" id="GO:1990071">
    <property type="term" value="C:TRAPPII protein complex"/>
    <property type="evidence" value="ECO:0007669"/>
    <property type="project" value="InterPro"/>
</dbReference>
<proteinExistence type="predicted"/>
<dbReference type="AlphaFoldDB" id="A0A2P7YNB4"/>
<feature type="domain" description="Trafficking protein particle complex II-specific subunit 65 IgD3" evidence="2">
    <location>
        <begin position="372"/>
        <end position="540"/>
    </location>
</feature>
<dbReference type="GO" id="GO:0006891">
    <property type="term" value="P:intra-Golgi vesicle-mediated transport"/>
    <property type="evidence" value="ECO:0007669"/>
    <property type="project" value="InterPro"/>
</dbReference>
<dbReference type="PANTHER" id="PTHR28159:SF1">
    <property type="entry name" value="TRAFFICKING PROTEIN PARTICLE COMPLEX II-SPECIFIC SUBUNIT 65"/>
    <property type="match status" value="1"/>
</dbReference>
<feature type="region of interest" description="Disordered" evidence="1">
    <location>
        <begin position="354"/>
        <end position="376"/>
    </location>
</feature>
<reference evidence="3 4" key="1">
    <citation type="submission" date="2017-05" db="EMBL/GenBank/DDBJ databases">
        <title>Draft genome sequence of Elsinoe australis.</title>
        <authorList>
            <person name="Cheng Q."/>
        </authorList>
    </citation>
    <scope>NUCLEOTIDE SEQUENCE [LARGE SCALE GENOMIC DNA]</scope>
    <source>
        <strain evidence="3 4">NL1</strain>
    </source>
</reference>
<feature type="region of interest" description="Disordered" evidence="1">
    <location>
        <begin position="412"/>
        <end position="444"/>
    </location>
</feature>
<evidence type="ECO:0000259" key="2">
    <source>
        <dbReference type="Pfam" id="PF12735"/>
    </source>
</evidence>
<sequence>MAPSNAEREAFQHSKVEILVPGGQAASNLRTIKQDVIAQLREGQRSQFYFDEILPVVVVISAALPESSLTTCLEHSYLSVSAHLHAYSPQQEQGPHGFKQEPSIKVTLGSFSANTSSPKHVYSHSQEQSSAAFIGELHLHHPERQVLRPNIYFAASLRLDMPPTAAPDPLDDYLPSGVPLPANLLAPLLASPAFAGTKLNLPASRLEKMVPISATPMTEAPPIRGTSVQSPIIPALLLRTSRTLFPDQVYLSVDTQVPMNSKTTVELLKAEARLPSSSVSALTTIALPASLKPGDRTTFIFRTHAQAGASIAQYRLTASLRTANGTDIKLTIRRNLNAPQGAKVPTRERVKYWSVPKGTSRPPSTVTGPKEPNENTKQGLKITINAPKQIQVGEILSVNFFVSNNGARKRRLSILGPSSPAPSRGANRSSWIASRSNNTTSRVAGRENISNAVVESRELYAQITGQKHADKRRSAQLTSSAASKPVSQRAEIVTLDPEIRLGTLQPGACHEVSMKIRVVSVGVINIEGMVVADLDTRETCLIGEGWEGVCHDPDHEPDLTDTFEEKLNIAKLGDDGLEDLLISDVQASASEELTASMPLTAETENG</sequence>
<evidence type="ECO:0000313" key="4">
    <source>
        <dbReference type="Proteomes" id="UP000243723"/>
    </source>
</evidence>
<dbReference type="InterPro" id="IPR024662">
    <property type="entry name" value="Trs65"/>
</dbReference>
<dbReference type="OrthoDB" id="5345392at2759"/>
<dbReference type="EMBL" id="NHZQ01000412">
    <property type="protein sequence ID" value="PSK37458.1"/>
    <property type="molecule type" value="Genomic_DNA"/>
</dbReference>
<dbReference type="Proteomes" id="UP000243723">
    <property type="component" value="Unassembled WGS sequence"/>
</dbReference>
<organism evidence="3 4">
    <name type="scientific">Elsinoe australis</name>
    <dbReference type="NCBI Taxonomy" id="40998"/>
    <lineage>
        <taxon>Eukaryota</taxon>
        <taxon>Fungi</taxon>
        <taxon>Dikarya</taxon>
        <taxon>Ascomycota</taxon>
        <taxon>Pezizomycotina</taxon>
        <taxon>Dothideomycetes</taxon>
        <taxon>Dothideomycetidae</taxon>
        <taxon>Myriangiales</taxon>
        <taxon>Elsinoaceae</taxon>
        <taxon>Elsinoe</taxon>
    </lineage>
</organism>
<dbReference type="InterPro" id="IPR055420">
    <property type="entry name" value="IgD3_Trs65"/>
</dbReference>
<name>A0A2P7YNB4_9PEZI</name>
<evidence type="ECO:0000313" key="3">
    <source>
        <dbReference type="EMBL" id="PSK37458.1"/>
    </source>
</evidence>
<feature type="compositionally biased region" description="Polar residues" evidence="1">
    <location>
        <begin position="426"/>
        <end position="444"/>
    </location>
</feature>
<dbReference type="PANTHER" id="PTHR28159">
    <property type="entry name" value="TRAFFICKING PROTEIN PARTICLE COMPLEX II-SPECIFIC SUBUNIT 65"/>
    <property type="match status" value="1"/>
</dbReference>
<dbReference type="GO" id="GO:0005802">
    <property type="term" value="C:trans-Golgi network"/>
    <property type="evidence" value="ECO:0007669"/>
    <property type="project" value="TreeGrafter"/>
</dbReference>
<dbReference type="Pfam" id="PF12735">
    <property type="entry name" value="IgD3_Trs65"/>
    <property type="match status" value="1"/>
</dbReference>
<protein>
    <recommendedName>
        <fullName evidence="2">Trafficking protein particle complex II-specific subunit 65 IgD3 domain-containing protein</fullName>
    </recommendedName>
</protein>
<evidence type="ECO:0000256" key="1">
    <source>
        <dbReference type="SAM" id="MobiDB-lite"/>
    </source>
</evidence>
<comment type="caution">
    <text evidence="3">The sequence shown here is derived from an EMBL/GenBank/DDBJ whole genome shotgun (WGS) entry which is preliminary data.</text>
</comment>